<proteinExistence type="predicted"/>
<reference evidence="3" key="1">
    <citation type="submission" date="2016-10" db="EMBL/GenBank/DDBJ databases">
        <authorList>
            <person name="Varghese N."/>
            <person name="Submissions S."/>
        </authorList>
    </citation>
    <scope>NUCLEOTIDE SEQUENCE [LARGE SCALE GENOMIC DNA]</scope>
    <source>
        <strain evidence="3">DSM 44718</strain>
    </source>
</reference>
<gene>
    <name evidence="2" type="ORF">SAMN05421684_3014</name>
</gene>
<keyword evidence="3" id="KW-1185">Reference proteome</keyword>
<organism evidence="2 3">
    <name type="scientific">Asanoa ishikariensis</name>
    <dbReference type="NCBI Taxonomy" id="137265"/>
    <lineage>
        <taxon>Bacteria</taxon>
        <taxon>Bacillati</taxon>
        <taxon>Actinomycetota</taxon>
        <taxon>Actinomycetes</taxon>
        <taxon>Micromonosporales</taxon>
        <taxon>Micromonosporaceae</taxon>
        <taxon>Asanoa</taxon>
    </lineage>
</organism>
<evidence type="ECO:0000313" key="3">
    <source>
        <dbReference type="Proteomes" id="UP000199632"/>
    </source>
</evidence>
<name>A0A1H3QPK0_9ACTN</name>
<dbReference type="STRING" id="137265.SAMN05421684_3014"/>
<dbReference type="AlphaFoldDB" id="A0A1H3QPK0"/>
<sequence length="390" mass="41166">MLEERLREAFQDRVELTPAGTDRADQIIRRTGRGRRWRRVGTSLAAVLAFALLLGGALGWQLLRTTRTGYDPSVLSADPTALPEPLVTASINPHDVASLGLDLRIGDLLWTTDGRRLDLGAHGDVESVYRVPAGWLYGNASGGVYLQPVDGRSVEIAPEGSRWTVGDDGQRIAVVTDNQLTMADLTREGTTRLGVVNVPADTAPTALLGDRVLATGKVSSGRGYEFVSVVNQSGWADPAWNPAVSGVLGTRSDAAVGLAWTAGEKQLCLASLRPGSPGMSVTMTELCGFESPGEGITNNLSPDGGWLAEPAGDQLRLLNVDNALIGTPTVKVCAAAGVRAPIWIDNRTVVASYDDGVVRCQTDGTRKLLEVPAAAGSSWGLVPRLGSTDH</sequence>
<protein>
    <recommendedName>
        <fullName evidence="4">PQQ-like domain-containing protein</fullName>
    </recommendedName>
</protein>
<keyword evidence="1" id="KW-0472">Membrane</keyword>
<keyword evidence="1" id="KW-1133">Transmembrane helix</keyword>
<accession>A0A1H3QPK0</accession>
<dbReference type="EMBL" id="FNQB01000002">
    <property type="protein sequence ID" value="SDZ14639.1"/>
    <property type="molecule type" value="Genomic_DNA"/>
</dbReference>
<evidence type="ECO:0000313" key="2">
    <source>
        <dbReference type="EMBL" id="SDZ14639.1"/>
    </source>
</evidence>
<evidence type="ECO:0008006" key="4">
    <source>
        <dbReference type="Google" id="ProtNLM"/>
    </source>
</evidence>
<feature type="transmembrane region" description="Helical" evidence="1">
    <location>
        <begin position="40"/>
        <end position="63"/>
    </location>
</feature>
<evidence type="ECO:0000256" key="1">
    <source>
        <dbReference type="SAM" id="Phobius"/>
    </source>
</evidence>
<keyword evidence="1" id="KW-0812">Transmembrane</keyword>
<dbReference type="OrthoDB" id="3390532at2"/>
<dbReference type="Proteomes" id="UP000199632">
    <property type="component" value="Unassembled WGS sequence"/>
</dbReference>
<dbReference type="RefSeq" id="WP_143049766.1">
    <property type="nucleotide sequence ID" value="NZ_BOND01000009.1"/>
</dbReference>